<dbReference type="Gene3D" id="3.40.50.300">
    <property type="entry name" value="P-loop containing nucleotide triphosphate hydrolases"/>
    <property type="match status" value="1"/>
</dbReference>
<evidence type="ECO:0000259" key="2">
    <source>
        <dbReference type="SMART" id="SM00382"/>
    </source>
</evidence>
<dbReference type="InterPro" id="IPR003959">
    <property type="entry name" value="ATPase_AAA_core"/>
</dbReference>
<reference evidence="3" key="1">
    <citation type="journal article" date="2023" name="Mol. Phylogenet. Evol.">
        <title>Genome-scale phylogeny and comparative genomics of the fungal order Sordariales.</title>
        <authorList>
            <person name="Hensen N."/>
            <person name="Bonometti L."/>
            <person name="Westerberg I."/>
            <person name="Brannstrom I.O."/>
            <person name="Guillou S."/>
            <person name="Cros-Aarteil S."/>
            <person name="Calhoun S."/>
            <person name="Haridas S."/>
            <person name="Kuo A."/>
            <person name="Mondo S."/>
            <person name="Pangilinan J."/>
            <person name="Riley R."/>
            <person name="LaButti K."/>
            <person name="Andreopoulos B."/>
            <person name="Lipzen A."/>
            <person name="Chen C."/>
            <person name="Yan M."/>
            <person name="Daum C."/>
            <person name="Ng V."/>
            <person name="Clum A."/>
            <person name="Steindorff A."/>
            <person name="Ohm R.A."/>
            <person name="Martin F."/>
            <person name="Silar P."/>
            <person name="Natvig D.O."/>
            <person name="Lalanne C."/>
            <person name="Gautier V."/>
            <person name="Ament-Velasquez S.L."/>
            <person name="Kruys A."/>
            <person name="Hutchinson M.I."/>
            <person name="Powell A.J."/>
            <person name="Barry K."/>
            <person name="Miller A.N."/>
            <person name="Grigoriev I.V."/>
            <person name="Debuchy R."/>
            <person name="Gladieux P."/>
            <person name="Hiltunen Thoren M."/>
            <person name="Johannesson H."/>
        </authorList>
    </citation>
    <scope>NUCLEOTIDE SEQUENCE</scope>
    <source>
        <strain evidence="3">CBS 958.72</strain>
    </source>
</reference>
<dbReference type="Pfam" id="PF00004">
    <property type="entry name" value="AAA"/>
    <property type="match status" value="1"/>
</dbReference>
<dbReference type="InterPro" id="IPR056599">
    <property type="entry name" value="AAA_lid_fung"/>
</dbReference>
<reference evidence="3" key="2">
    <citation type="submission" date="2023-06" db="EMBL/GenBank/DDBJ databases">
        <authorList>
            <consortium name="Lawrence Berkeley National Laboratory"/>
            <person name="Haridas S."/>
            <person name="Hensen N."/>
            <person name="Bonometti L."/>
            <person name="Westerberg I."/>
            <person name="Brannstrom I.O."/>
            <person name="Guillou S."/>
            <person name="Cros-Aarteil S."/>
            <person name="Calhoun S."/>
            <person name="Kuo A."/>
            <person name="Mondo S."/>
            <person name="Pangilinan J."/>
            <person name="Riley R."/>
            <person name="Labutti K."/>
            <person name="Andreopoulos B."/>
            <person name="Lipzen A."/>
            <person name="Chen C."/>
            <person name="Yanf M."/>
            <person name="Daum C."/>
            <person name="Ng V."/>
            <person name="Clum A."/>
            <person name="Steindorff A."/>
            <person name="Ohm R."/>
            <person name="Martin F."/>
            <person name="Silar P."/>
            <person name="Natvig D."/>
            <person name="Lalanne C."/>
            <person name="Gautier V."/>
            <person name="Ament-Velasquez S.L."/>
            <person name="Kruys A."/>
            <person name="Hutchinson M.I."/>
            <person name="Powell A.J."/>
            <person name="Barry K."/>
            <person name="Miller A.N."/>
            <person name="Grigoriev I.V."/>
            <person name="Debuchy R."/>
            <person name="Gladieux P."/>
            <person name="Thoren M.H."/>
            <person name="Johannesson H."/>
        </authorList>
    </citation>
    <scope>NUCLEOTIDE SEQUENCE</scope>
    <source>
        <strain evidence="3">CBS 958.72</strain>
    </source>
</reference>
<comment type="caution">
    <text evidence="3">The sequence shown here is derived from an EMBL/GenBank/DDBJ whole genome shotgun (WGS) entry which is preliminary data.</text>
</comment>
<keyword evidence="4" id="KW-1185">Reference proteome</keyword>
<dbReference type="SMART" id="SM00382">
    <property type="entry name" value="AAA"/>
    <property type="match status" value="1"/>
</dbReference>
<dbReference type="Pfam" id="PF23232">
    <property type="entry name" value="AAA_lid_13"/>
    <property type="match status" value="1"/>
</dbReference>
<dbReference type="EMBL" id="JAULSN010000001">
    <property type="protein sequence ID" value="KAK3383677.1"/>
    <property type="molecule type" value="Genomic_DNA"/>
</dbReference>
<dbReference type="InterPro" id="IPR027417">
    <property type="entry name" value="P-loop_NTPase"/>
</dbReference>
<evidence type="ECO:0000256" key="1">
    <source>
        <dbReference type="SAM" id="MobiDB-lite"/>
    </source>
</evidence>
<dbReference type="AlphaFoldDB" id="A0AAE0TY10"/>
<name>A0AAE0TY10_9PEZI</name>
<dbReference type="InterPro" id="IPR003593">
    <property type="entry name" value="AAA+_ATPase"/>
</dbReference>
<accession>A0AAE0TY10</accession>
<dbReference type="GO" id="GO:0005524">
    <property type="term" value="F:ATP binding"/>
    <property type="evidence" value="ECO:0007669"/>
    <property type="project" value="InterPro"/>
</dbReference>
<dbReference type="SUPFAM" id="SSF52540">
    <property type="entry name" value="P-loop containing nucleoside triphosphate hydrolases"/>
    <property type="match status" value="1"/>
</dbReference>
<sequence>MEDFNYETSSTASFEHVGTESRKTRDTMLKDPNSRVSGKQPLFGDKIPDVLYSVQWCNSTGKVLERRESDKPIDAATSGAEPDKVDIGKKPVIEIAKRVSTTHRRPGVPARVPGPQLVLEDDSYAFRTNADGNGAGAELVRTEKTLMLIHSKHLKAALAAIVGYYPSAPDFTSDEPTVIEAPYQVLVHHCKALEHHRTNQPTSHSAEYAAIVVKHIDLLLAFLKGVLAGQIEAEASRWNDPLGVPTATFNLFWLFLKPGEIAYKVQDGQLVPFVISGVGRTGTDDGGPGAYLVNLWNIVFVGGRLQRRIQTSYVYPWNGARAIKTLPLVPAQFVAGGAKKVAEEQLKLGKLYWDLTKRPSYKEYDGPLINRDGSLGGSMTGRVVVDPEGWERFGDGAHGKQVPQSLEPRLTSSAPRKDSLPETLPRCGCKACRGAGIPQGPSPFAGFDNLDPKKDNPPENEDLFFRVLNKTIPAFILGERRWALVYVEFLRDVTPDKDAFKNLVLDSEIKLTVKALTGKFASLDGRVSPWPSDFVKNKGEGRIFLLHGSPGVGKTCTAECVAELTHRPLLALTSGDISTSMSVASVERSLNYFLALGERFGALVLLDEADVYLEQRRASDLRRNGLVSIFLRALEYYRGLLFLTTNRVEAFDSAFTSRIHVALHYRNLTDDDRQRIWINNFDRLERDSAGKCTVLPAARKFALASAEVRALRWNGREIRNALQTAVALAETEALDSGGLDDTVALADSHLTAVTRMSGGFKAFLRRQQRTAAAAVSPGRAGPGRELFLKEGDDGESGDGGEEHDSGDEDDEDESDGERQ</sequence>
<dbReference type="Pfam" id="PF22942">
    <property type="entry name" value="DUF7025"/>
    <property type="match status" value="1"/>
</dbReference>
<evidence type="ECO:0000313" key="4">
    <source>
        <dbReference type="Proteomes" id="UP001287356"/>
    </source>
</evidence>
<feature type="region of interest" description="Disordered" evidence="1">
    <location>
        <begin position="394"/>
        <end position="422"/>
    </location>
</feature>
<feature type="compositionally biased region" description="Polar residues" evidence="1">
    <location>
        <begin position="1"/>
        <end position="13"/>
    </location>
</feature>
<feature type="compositionally biased region" description="Basic and acidic residues" evidence="1">
    <location>
        <begin position="17"/>
        <end position="33"/>
    </location>
</feature>
<feature type="compositionally biased region" description="Acidic residues" evidence="1">
    <location>
        <begin position="792"/>
        <end position="819"/>
    </location>
</feature>
<dbReference type="PANTHER" id="PTHR46411:SF2">
    <property type="entry name" value="AAA+ ATPASE DOMAIN-CONTAINING PROTEIN"/>
    <property type="match status" value="1"/>
</dbReference>
<feature type="region of interest" description="Disordered" evidence="1">
    <location>
        <begin position="772"/>
        <end position="819"/>
    </location>
</feature>
<feature type="domain" description="AAA+ ATPase" evidence="2">
    <location>
        <begin position="540"/>
        <end position="669"/>
    </location>
</feature>
<organism evidence="3 4">
    <name type="scientific">Lasiosphaeria ovina</name>
    <dbReference type="NCBI Taxonomy" id="92902"/>
    <lineage>
        <taxon>Eukaryota</taxon>
        <taxon>Fungi</taxon>
        <taxon>Dikarya</taxon>
        <taxon>Ascomycota</taxon>
        <taxon>Pezizomycotina</taxon>
        <taxon>Sordariomycetes</taxon>
        <taxon>Sordariomycetidae</taxon>
        <taxon>Sordariales</taxon>
        <taxon>Lasiosphaeriaceae</taxon>
        <taxon>Lasiosphaeria</taxon>
    </lineage>
</organism>
<evidence type="ECO:0000313" key="3">
    <source>
        <dbReference type="EMBL" id="KAK3383677.1"/>
    </source>
</evidence>
<proteinExistence type="predicted"/>
<dbReference type="Proteomes" id="UP001287356">
    <property type="component" value="Unassembled WGS sequence"/>
</dbReference>
<dbReference type="PANTHER" id="PTHR46411">
    <property type="entry name" value="FAMILY ATPASE, PUTATIVE-RELATED"/>
    <property type="match status" value="1"/>
</dbReference>
<dbReference type="GO" id="GO:0016887">
    <property type="term" value="F:ATP hydrolysis activity"/>
    <property type="evidence" value="ECO:0007669"/>
    <property type="project" value="InterPro"/>
</dbReference>
<feature type="region of interest" description="Disordered" evidence="1">
    <location>
        <begin position="1"/>
        <end position="41"/>
    </location>
</feature>
<gene>
    <name evidence="3" type="ORF">B0T24DRAFT_59029</name>
</gene>
<protein>
    <recommendedName>
        <fullName evidence="2">AAA+ ATPase domain-containing protein</fullName>
    </recommendedName>
</protein>
<dbReference type="InterPro" id="IPR054289">
    <property type="entry name" value="DUF7025"/>
</dbReference>
<feature type="region of interest" description="Disordered" evidence="1">
    <location>
        <begin position="65"/>
        <end position="84"/>
    </location>
</feature>